<dbReference type="GO" id="GO:0003735">
    <property type="term" value="F:structural constituent of ribosome"/>
    <property type="evidence" value="ECO:0007669"/>
    <property type="project" value="InterPro"/>
</dbReference>
<accession>A0A976SJ85</accession>
<dbReference type="GO" id="GO:0006412">
    <property type="term" value="P:translation"/>
    <property type="evidence" value="ECO:0007669"/>
    <property type="project" value="TreeGrafter"/>
</dbReference>
<evidence type="ECO:0000256" key="4">
    <source>
        <dbReference type="ARBA" id="ARBA00022980"/>
    </source>
</evidence>
<dbReference type="Pfam" id="PF09809">
    <property type="entry name" value="MRP-L27"/>
    <property type="match status" value="1"/>
</dbReference>
<dbReference type="PANTHER" id="PTHR21338">
    <property type="entry name" value="MITOCHONDRIAL RIBOSOMAL PROTEIN L41"/>
    <property type="match status" value="1"/>
</dbReference>
<dbReference type="EMBL" id="CP056071">
    <property type="protein sequence ID" value="UVC49856.1"/>
    <property type="molecule type" value="Genomic_DNA"/>
</dbReference>
<dbReference type="GO" id="GO:0005762">
    <property type="term" value="C:mitochondrial large ribosomal subunit"/>
    <property type="evidence" value="ECO:0007669"/>
    <property type="project" value="InterPro"/>
</dbReference>
<evidence type="ECO:0000256" key="2">
    <source>
        <dbReference type="ARBA" id="ARBA00010152"/>
    </source>
</evidence>
<comment type="subcellular location">
    <subcellularLocation>
        <location evidence="1">Mitochondrion</location>
    </subcellularLocation>
</comment>
<evidence type="ECO:0000256" key="1">
    <source>
        <dbReference type="ARBA" id="ARBA00004173"/>
    </source>
</evidence>
<organism evidence="7 8">
    <name type="scientific">Theileria orientalis</name>
    <dbReference type="NCBI Taxonomy" id="68886"/>
    <lineage>
        <taxon>Eukaryota</taxon>
        <taxon>Sar</taxon>
        <taxon>Alveolata</taxon>
        <taxon>Apicomplexa</taxon>
        <taxon>Aconoidasida</taxon>
        <taxon>Piroplasmida</taxon>
        <taxon>Theileriidae</taxon>
        <taxon>Theileria</taxon>
    </lineage>
</organism>
<protein>
    <recommendedName>
        <fullName evidence="9">Mitochondrial ribosomal protein L41</fullName>
    </recommendedName>
</protein>
<gene>
    <name evidence="7" type="ORF">MACK_003472</name>
</gene>
<name>A0A976SJ85_THEOR</name>
<comment type="similarity">
    <text evidence="2">Belongs to the mitochondrion-specific ribosomal protein mL41 family.</text>
</comment>
<evidence type="ECO:0000313" key="8">
    <source>
        <dbReference type="Proteomes" id="UP000244811"/>
    </source>
</evidence>
<evidence type="ECO:0000256" key="6">
    <source>
        <dbReference type="ARBA" id="ARBA00023274"/>
    </source>
</evidence>
<evidence type="ECO:0000313" key="7">
    <source>
        <dbReference type="EMBL" id="UVC49856.1"/>
    </source>
</evidence>
<keyword evidence="5" id="KW-0496">Mitochondrion</keyword>
<keyword evidence="3" id="KW-0809">Transit peptide</keyword>
<keyword evidence="6" id="KW-0687">Ribonucleoprotein</keyword>
<proteinExistence type="inferred from homology"/>
<dbReference type="AlphaFoldDB" id="A0A976SJ85"/>
<keyword evidence="4" id="KW-0689">Ribosomal protein</keyword>
<dbReference type="PANTHER" id="PTHR21338:SF0">
    <property type="entry name" value="LARGE RIBOSOMAL SUBUNIT PROTEIN ML41"/>
    <property type="match status" value="1"/>
</dbReference>
<evidence type="ECO:0008006" key="9">
    <source>
        <dbReference type="Google" id="ProtNLM"/>
    </source>
</evidence>
<dbReference type="InterPro" id="IPR019189">
    <property type="entry name" value="Ribosomal_mL41"/>
</dbReference>
<dbReference type="Proteomes" id="UP000244811">
    <property type="component" value="Chromosome 2"/>
</dbReference>
<evidence type="ECO:0000256" key="5">
    <source>
        <dbReference type="ARBA" id="ARBA00023128"/>
    </source>
</evidence>
<sequence length="87" mass="9733">MFLSILLRAKYGPSKGRGPLLGKFAPIGFKKGFGAVGLGKHTKKGFFLINKMLVPNLHVPEVINENLKPYVSPKTPRLKPFKHPYPY</sequence>
<evidence type="ECO:0000256" key="3">
    <source>
        <dbReference type="ARBA" id="ARBA00022946"/>
    </source>
</evidence>
<reference evidence="7" key="1">
    <citation type="submission" date="2022-07" db="EMBL/GenBank/DDBJ databases">
        <title>Evaluation of T. orientalis genome assembly methods using nanopore sequencing and analysis of variation between genomes.</title>
        <authorList>
            <person name="Yam J."/>
            <person name="Micallef M.L."/>
            <person name="Liu M."/>
            <person name="Djordjevic S.P."/>
            <person name="Bogema D.R."/>
            <person name="Jenkins C."/>
        </authorList>
    </citation>
    <scope>NUCLEOTIDE SEQUENCE</scope>
    <source>
        <strain evidence="7">Goon Nure</strain>
    </source>
</reference>